<dbReference type="GeneID" id="97673362"/>
<organism evidence="3 4">
    <name type="scientific">Roseibium album</name>
    <dbReference type="NCBI Taxonomy" id="311410"/>
    <lineage>
        <taxon>Bacteria</taxon>
        <taxon>Pseudomonadati</taxon>
        <taxon>Pseudomonadota</taxon>
        <taxon>Alphaproteobacteria</taxon>
        <taxon>Hyphomicrobiales</taxon>
        <taxon>Stappiaceae</taxon>
        <taxon>Roseibium</taxon>
    </lineage>
</organism>
<dbReference type="Proteomes" id="UP000049983">
    <property type="component" value="Unassembled WGS sequence"/>
</dbReference>
<keyword evidence="4" id="KW-1185">Reference proteome</keyword>
<feature type="domain" description="Aminotransferase class V" evidence="2">
    <location>
        <begin position="325"/>
        <end position="407"/>
    </location>
</feature>
<accession>A0A0M6ZK69</accession>
<dbReference type="InterPro" id="IPR000192">
    <property type="entry name" value="Aminotrans_V_dom"/>
</dbReference>
<dbReference type="InterPro" id="IPR015424">
    <property type="entry name" value="PyrdxlP-dep_Trfase"/>
</dbReference>
<keyword evidence="3" id="KW-0808">Transferase</keyword>
<evidence type="ECO:0000256" key="1">
    <source>
        <dbReference type="ARBA" id="ARBA00022898"/>
    </source>
</evidence>
<gene>
    <name evidence="3" type="primary">csd_6</name>
    <name evidence="3" type="ORF">LA5096_06136</name>
</gene>
<dbReference type="EMBL" id="CXWC01000018">
    <property type="protein sequence ID" value="CTQ79330.1"/>
    <property type="molecule type" value="Genomic_DNA"/>
</dbReference>
<evidence type="ECO:0000259" key="2">
    <source>
        <dbReference type="Pfam" id="PF00266"/>
    </source>
</evidence>
<dbReference type="InterPro" id="IPR015422">
    <property type="entry name" value="PyrdxlP-dep_Trfase_small"/>
</dbReference>
<proteinExistence type="predicted"/>
<protein>
    <submittedName>
        <fullName evidence="3">Putative cysteine desulfurase</fullName>
        <ecNumber evidence="3">2.8.1.7</ecNumber>
    </submittedName>
</protein>
<evidence type="ECO:0000313" key="3">
    <source>
        <dbReference type="EMBL" id="CTQ79330.1"/>
    </source>
</evidence>
<dbReference type="InterPro" id="IPR015421">
    <property type="entry name" value="PyrdxlP-dep_Trfase_major"/>
</dbReference>
<name>A0A0M6ZK69_9HYPH</name>
<dbReference type="PANTHER" id="PTHR43586">
    <property type="entry name" value="CYSTEINE DESULFURASE"/>
    <property type="match status" value="1"/>
</dbReference>
<dbReference type="OrthoDB" id="7801625at2"/>
<dbReference type="Gene3D" id="3.40.640.10">
    <property type="entry name" value="Type I PLP-dependent aspartate aminotransferase-like (Major domain)"/>
    <property type="match status" value="1"/>
</dbReference>
<dbReference type="AlphaFoldDB" id="A0A0M6ZK69"/>
<evidence type="ECO:0000313" key="4">
    <source>
        <dbReference type="Proteomes" id="UP000049983"/>
    </source>
</evidence>
<dbReference type="STRING" id="311410.LA5095_05977"/>
<feature type="domain" description="Aminotransferase class V" evidence="2">
    <location>
        <begin position="29"/>
        <end position="245"/>
    </location>
</feature>
<dbReference type="GO" id="GO:0031071">
    <property type="term" value="F:cysteine desulfurase activity"/>
    <property type="evidence" value="ECO:0007669"/>
    <property type="project" value="UniProtKB-EC"/>
</dbReference>
<dbReference type="PANTHER" id="PTHR43586:SF8">
    <property type="entry name" value="CYSTEINE DESULFURASE 1, CHLOROPLASTIC"/>
    <property type="match status" value="1"/>
</dbReference>
<keyword evidence="1" id="KW-0663">Pyridoxal phosphate</keyword>
<dbReference type="SUPFAM" id="SSF53383">
    <property type="entry name" value="PLP-dependent transferases"/>
    <property type="match status" value="1"/>
</dbReference>
<reference evidence="4" key="1">
    <citation type="submission" date="2015-07" db="EMBL/GenBank/DDBJ databases">
        <authorList>
            <person name="Rodrigo-Torres Lidia"/>
            <person name="Arahal R.David."/>
        </authorList>
    </citation>
    <scope>NUCLEOTIDE SEQUENCE [LARGE SCALE GENOMIC DNA]</scope>
    <source>
        <strain evidence="4">CECT 5096</strain>
    </source>
</reference>
<dbReference type="Gene3D" id="3.90.1150.10">
    <property type="entry name" value="Aspartate Aminotransferase, domain 1"/>
    <property type="match status" value="1"/>
</dbReference>
<dbReference type="RefSeq" id="WP_055391609.1">
    <property type="nucleotide sequence ID" value="NZ_CXWA01000016.1"/>
</dbReference>
<sequence length="421" mass="44774">MIQNDTALIAAIRDRFAHVDSCPFQGPRIFFENAGGALTLKSVVETSSFHAALPDNPGRINPAGQATQTTIDKAKADLALFMNASSGQFLAGESGTELLFRLIRTACVNAPEGAKVIGSSIEHPATRSAARRWADIAGLSYVNVPHDDETGLVTAGDYAALMTPDVALATILHASPVSGMALDVAAISRAIRAVAPDCVIIVDGIQHAAHGQLDLDSYDIDGYAISPYKVFSRHGYGIAWISDRLSALPHDRLIDAPATGWEFGTRDAGAYAAISDVVAYFEWLGGEVSPATERRARIEAAGRAIHQYERFLVDAMIHGTGNLPGLKDLQHVKIIAGVENPAREGLVSIAVAGIASPDVVDALNMQGIRTHTRKADHYSGNVLEPLGLADCVRVSLCHYNTLPEIAEFLGAIRDIEARLAA</sequence>
<dbReference type="Pfam" id="PF00266">
    <property type="entry name" value="Aminotran_5"/>
    <property type="match status" value="2"/>
</dbReference>
<dbReference type="EC" id="2.8.1.7" evidence="3"/>